<gene>
    <name evidence="1" type="primary">AlNc14C391G11283</name>
    <name evidence="2" type="synonym">AlNc14C502G11955</name>
    <name evidence="1" type="ORF">ALNC14_127220</name>
    <name evidence="2" type="ORF">ALNC14_134460</name>
</gene>
<dbReference type="EMBL" id="FR824538">
    <property type="protein sequence ID" value="CCA27302.1"/>
    <property type="molecule type" value="Genomic_DNA"/>
</dbReference>
<reference evidence="1" key="1">
    <citation type="journal article" date="2011" name="PLoS Biol.">
        <title>Gene gain and loss during evolution of obligate parasitism in the white rust pathogen of Arabidopsis thaliana.</title>
        <authorList>
            <person name="Kemen E."/>
            <person name="Gardiner A."/>
            <person name="Schultz-Larsen T."/>
            <person name="Kemen A.C."/>
            <person name="Balmuth A.L."/>
            <person name="Robert-Seilaniantz A."/>
            <person name="Bailey K."/>
            <person name="Holub E."/>
            <person name="Studholme D.J."/>
            <person name="Maclean D."/>
            <person name="Jones J.D."/>
        </authorList>
    </citation>
    <scope>NUCLEOTIDE SEQUENCE</scope>
</reference>
<dbReference type="HOGENOM" id="CLU_109162_0_0_1"/>
<dbReference type="AlphaFoldDB" id="F0WYL9"/>
<organism evidence="1">
    <name type="scientific">Albugo laibachii Nc14</name>
    <dbReference type="NCBI Taxonomy" id="890382"/>
    <lineage>
        <taxon>Eukaryota</taxon>
        <taxon>Sar</taxon>
        <taxon>Stramenopiles</taxon>
        <taxon>Oomycota</taxon>
        <taxon>Peronosporomycetes</taxon>
        <taxon>Albuginales</taxon>
        <taxon>Albuginaceae</taxon>
        <taxon>Albugo</taxon>
    </lineage>
</organism>
<accession>F0WYL9</accession>
<name>F0WYL9_9STRA</name>
<evidence type="ECO:0000313" key="2">
    <source>
        <dbReference type="EMBL" id="CCA27302.1"/>
    </source>
</evidence>
<reference evidence="1" key="2">
    <citation type="submission" date="2011-02" db="EMBL/GenBank/DDBJ databases">
        <authorList>
            <person name="MacLean D."/>
        </authorList>
    </citation>
    <scope>NUCLEOTIDE SEQUENCE</scope>
</reference>
<dbReference type="EMBL" id="FR824434">
    <property type="protein sequence ID" value="CCA26578.1"/>
    <property type="molecule type" value="Genomic_DNA"/>
</dbReference>
<proteinExistence type="predicted"/>
<sequence length="189" mass="21957">MAGTSKSMSNNRSLTWLELEQKWMDLERESLCLIEAFQTGHRLLKSAVQNSEMESRIEAEVVQEIYKHLTTGEKTIVSPNLFSREEMNAMRVEDIISQFVEKKTDFQQILHDMYDKHDKTRCAVKESIRTLSNFERNLELFRGLGHKLQSYEAAYQHVESVLNIISLDLTEEQLTCLHILWASSPFTGN</sequence>
<evidence type="ECO:0000313" key="1">
    <source>
        <dbReference type="EMBL" id="CCA26578.1"/>
    </source>
</evidence>
<protein>
    <submittedName>
        <fullName evidence="1">AlNc14C391G11283 protein</fullName>
    </submittedName>
    <submittedName>
        <fullName evidence="2">AlNc14C502G11955 protein</fullName>
    </submittedName>
</protein>